<feature type="non-terminal residue" evidence="2">
    <location>
        <position position="613"/>
    </location>
</feature>
<dbReference type="OrthoDB" id="3204217at2759"/>
<dbReference type="Proteomes" id="UP000054477">
    <property type="component" value="Unassembled WGS sequence"/>
</dbReference>
<sequence>MPVSVTFPAPMAIEHIPPPIKAQSAMKRQRPRGLWKARGTGPLRDRQDHSSDTTDDDLDDDEYPLHVLEAAEHSCCRRVPTRFRKRHRSETLSNSSDDEEEIRYWDYSRRCDSPHPERLSKWAARSKVMDVSSIVRGPSPVVEEEEGEYTMEDWRDLKELFAKAAQQYEGDDPAETLSLLRAVIHECHRFLRYHRDPSLLFSPPPPEPVPVPERNWFHDEQPRYMAPPERPKRKPPTPPPVEKKCKCVDLVTAFHTILGTVLFFFGNIIGQDPTLALEGEPKTAVPYWLAAIDTFETGENSPTRINGKGCSSAPEDWRMAIMWGRTLVALADDLLARQIKSKEDNPNAPLDPFIASYLADNPKWPDASPFGAIRRSRPVTTRRLSLSTTTPNELLVLAMDQFSRGIFHMPHPNHSPLLSSALSSTSLSPPSPIPIVKQPPDSFSRAKELFTIGSEVLLISEKLLEPSERQTWGAWSDSIFSQMKMEADMEVWRAPIARARGRSCLIVGAARAEELEGALESGNIDVLDTEEAEDARDALGSAIGYLEKARELGVGGEEEEDEEDEEELKSLLVEALVTLANLTRDAGKREELYARAQLEGGEELELEGMDETE</sequence>
<evidence type="ECO:0000256" key="1">
    <source>
        <dbReference type="SAM" id="MobiDB-lite"/>
    </source>
</evidence>
<dbReference type="STRING" id="1095629.A0A0C9XVQ1"/>
<feature type="region of interest" description="Disordered" evidence="1">
    <location>
        <begin position="16"/>
        <end position="60"/>
    </location>
</feature>
<dbReference type="HOGENOM" id="CLU_006562_0_0_1"/>
<evidence type="ECO:0000313" key="2">
    <source>
        <dbReference type="EMBL" id="KIK05679.1"/>
    </source>
</evidence>
<organism evidence="2 3">
    <name type="scientific">Laccaria amethystina LaAM-08-1</name>
    <dbReference type="NCBI Taxonomy" id="1095629"/>
    <lineage>
        <taxon>Eukaryota</taxon>
        <taxon>Fungi</taxon>
        <taxon>Dikarya</taxon>
        <taxon>Basidiomycota</taxon>
        <taxon>Agaricomycotina</taxon>
        <taxon>Agaricomycetes</taxon>
        <taxon>Agaricomycetidae</taxon>
        <taxon>Agaricales</taxon>
        <taxon>Agaricineae</taxon>
        <taxon>Hydnangiaceae</taxon>
        <taxon>Laccaria</taxon>
    </lineage>
</organism>
<keyword evidence="3" id="KW-1185">Reference proteome</keyword>
<evidence type="ECO:0000313" key="3">
    <source>
        <dbReference type="Proteomes" id="UP000054477"/>
    </source>
</evidence>
<name>A0A0C9XVQ1_9AGAR</name>
<reference evidence="3" key="2">
    <citation type="submission" date="2015-01" db="EMBL/GenBank/DDBJ databases">
        <title>Evolutionary Origins and Diversification of the Mycorrhizal Mutualists.</title>
        <authorList>
            <consortium name="DOE Joint Genome Institute"/>
            <consortium name="Mycorrhizal Genomics Consortium"/>
            <person name="Kohler A."/>
            <person name="Kuo A."/>
            <person name="Nagy L.G."/>
            <person name="Floudas D."/>
            <person name="Copeland A."/>
            <person name="Barry K.W."/>
            <person name="Cichocki N."/>
            <person name="Veneault-Fourrey C."/>
            <person name="LaButti K."/>
            <person name="Lindquist E.A."/>
            <person name="Lipzen A."/>
            <person name="Lundell T."/>
            <person name="Morin E."/>
            <person name="Murat C."/>
            <person name="Riley R."/>
            <person name="Ohm R."/>
            <person name="Sun H."/>
            <person name="Tunlid A."/>
            <person name="Henrissat B."/>
            <person name="Grigoriev I.V."/>
            <person name="Hibbett D.S."/>
            <person name="Martin F."/>
        </authorList>
    </citation>
    <scope>NUCLEOTIDE SEQUENCE [LARGE SCALE GENOMIC DNA]</scope>
    <source>
        <strain evidence="3">LaAM-08-1</strain>
    </source>
</reference>
<feature type="compositionally biased region" description="Basic and acidic residues" evidence="1">
    <location>
        <begin position="43"/>
        <end position="52"/>
    </location>
</feature>
<reference evidence="2 3" key="1">
    <citation type="submission" date="2014-04" db="EMBL/GenBank/DDBJ databases">
        <authorList>
            <consortium name="DOE Joint Genome Institute"/>
            <person name="Kuo A."/>
            <person name="Kohler A."/>
            <person name="Nagy L.G."/>
            <person name="Floudas D."/>
            <person name="Copeland A."/>
            <person name="Barry K.W."/>
            <person name="Cichocki N."/>
            <person name="Veneault-Fourrey C."/>
            <person name="LaButti K."/>
            <person name="Lindquist E.A."/>
            <person name="Lipzen A."/>
            <person name="Lundell T."/>
            <person name="Morin E."/>
            <person name="Murat C."/>
            <person name="Sun H."/>
            <person name="Tunlid A."/>
            <person name="Henrissat B."/>
            <person name="Grigoriev I.V."/>
            <person name="Hibbett D.S."/>
            <person name="Martin F."/>
            <person name="Nordberg H.P."/>
            <person name="Cantor M.N."/>
            <person name="Hua S.X."/>
        </authorList>
    </citation>
    <scope>NUCLEOTIDE SEQUENCE [LARGE SCALE GENOMIC DNA]</scope>
    <source>
        <strain evidence="2 3">LaAM-08-1</strain>
    </source>
</reference>
<dbReference type="AlphaFoldDB" id="A0A0C9XVQ1"/>
<gene>
    <name evidence="2" type="ORF">K443DRAFT_674960</name>
</gene>
<proteinExistence type="predicted"/>
<protein>
    <submittedName>
        <fullName evidence="2">Uncharacterized protein</fullName>
    </submittedName>
</protein>
<feature type="region of interest" description="Disordered" evidence="1">
    <location>
        <begin position="222"/>
        <end position="241"/>
    </location>
</feature>
<dbReference type="EMBL" id="KN838558">
    <property type="protein sequence ID" value="KIK05679.1"/>
    <property type="molecule type" value="Genomic_DNA"/>
</dbReference>
<accession>A0A0C9XVQ1</accession>